<feature type="transmembrane region" description="Helical" evidence="10">
    <location>
        <begin position="668"/>
        <end position="697"/>
    </location>
</feature>
<keyword evidence="5" id="KW-0808">Transferase</keyword>
<keyword evidence="8 10" id="KW-1133">Transmembrane helix</keyword>
<evidence type="ECO:0000259" key="12">
    <source>
        <dbReference type="Pfam" id="PF11145"/>
    </source>
</evidence>
<feature type="transmembrane region" description="Helical" evidence="10">
    <location>
        <begin position="874"/>
        <end position="896"/>
    </location>
</feature>
<dbReference type="Pfam" id="PF11145">
    <property type="entry name" value="DUF2921"/>
    <property type="match status" value="1"/>
</dbReference>
<evidence type="ECO:0000256" key="9">
    <source>
        <dbReference type="ARBA" id="ARBA00023136"/>
    </source>
</evidence>
<evidence type="ECO:0000256" key="11">
    <source>
        <dbReference type="SAM" id="SignalP"/>
    </source>
</evidence>
<accession>A0ABQ8H1Q7</accession>
<feature type="domain" description="SWEET-like" evidence="12">
    <location>
        <begin position="632"/>
        <end position="910"/>
    </location>
</feature>
<comment type="subcellular location">
    <subcellularLocation>
        <location evidence="2">Endomembrane system</location>
        <topology evidence="2">Multi-pass membrane protein</topology>
    </subcellularLocation>
</comment>
<protein>
    <recommendedName>
        <fullName evidence="4">RING-type E3 ubiquitin transferase</fullName>
        <ecNumber evidence="4">2.3.2.27</ecNumber>
    </recommendedName>
</protein>
<feature type="transmembrane region" description="Helical" evidence="10">
    <location>
        <begin position="837"/>
        <end position="854"/>
    </location>
</feature>
<evidence type="ECO:0000313" key="14">
    <source>
        <dbReference type="EMBL" id="KAH7544140.1"/>
    </source>
</evidence>
<dbReference type="EMBL" id="JAFEMO010000015">
    <property type="protein sequence ID" value="KAH7544140.1"/>
    <property type="molecule type" value="Genomic_DNA"/>
</dbReference>
<name>A0ABQ8H1Q7_9ROSI</name>
<feature type="domain" description="DUF2921" evidence="13">
    <location>
        <begin position="436"/>
        <end position="617"/>
    </location>
</feature>
<evidence type="ECO:0000256" key="5">
    <source>
        <dbReference type="ARBA" id="ARBA00022679"/>
    </source>
</evidence>
<dbReference type="PANTHER" id="PTHR33389:SF18">
    <property type="entry name" value="OS01G0677900 PROTEIN"/>
    <property type="match status" value="1"/>
</dbReference>
<feature type="transmembrane region" description="Helical" evidence="10">
    <location>
        <begin position="642"/>
        <end position="662"/>
    </location>
</feature>
<feature type="chain" id="PRO_5047520291" description="RING-type E3 ubiquitin transferase" evidence="11">
    <location>
        <begin position="22"/>
        <end position="931"/>
    </location>
</feature>
<dbReference type="EC" id="2.3.2.27" evidence="4"/>
<evidence type="ECO:0000256" key="4">
    <source>
        <dbReference type="ARBA" id="ARBA00012483"/>
    </source>
</evidence>
<proteinExistence type="predicted"/>
<feature type="transmembrane region" description="Helical" evidence="10">
    <location>
        <begin position="718"/>
        <end position="739"/>
    </location>
</feature>
<dbReference type="Proteomes" id="UP000827721">
    <property type="component" value="Unassembled WGS sequence"/>
</dbReference>
<evidence type="ECO:0000256" key="3">
    <source>
        <dbReference type="ARBA" id="ARBA00004906"/>
    </source>
</evidence>
<comment type="pathway">
    <text evidence="3">Protein modification; protein ubiquitination.</text>
</comment>
<evidence type="ECO:0000256" key="6">
    <source>
        <dbReference type="ARBA" id="ARBA00022692"/>
    </source>
</evidence>
<feature type="signal peptide" evidence="11">
    <location>
        <begin position="1"/>
        <end position="21"/>
    </location>
</feature>
<keyword evidence="11" id="KW-0732">Signal</keyword>
<evidence type="ECO:0000256" key="2">
    <source>
        <dbReference type="ARBA" id="ARBA00004127"/>
    </source>
</evidence>
<reference evidence="14 15" key="1">
    <citation type="submission" date="2021-02" db="EMBL/GenBank/DDBJ databases">
        <title>Plant Genome Project.</title>
        <authorList>
            <person name="Zhang R.-G."/>
        </authorList>
    </citation>
    <scope>NUCLEOTIDE SEQUENCE [LARGE SCALE GENOMIC DNA]</scope>
    <source>
        <tissue evidence="14">Leaves</tissue>
    </source>
</reference>
<comment type="caution">
    <text evidence="14">The sequence shown here is derived from an EMBL/GenBank/DDBJ whole genome shotgun (WGS) entry which is preliminary data.</text>
</comment>
<gene>
    <name evidence="14" type="ORF">JRO89_XS15G0115500</name>
</gene>
<evidence type="ECO:0000313" key="15">
    <source>
        <dbReference type="Proteomes" id="UP000827721"/>
    </source>
</evidence>
<sequence length="931" mass="104357">MNSSLFPFSWLHAFIFSFVLTALSLKSLLSSATPQVSYAYYCNSVLPEASLNKFQPAFFTFVQLHSGYYTGQNKTLSQTSSENSNSLAFRIRNVYTTDRDGVFGIEGYLVLQSRSTFYYVGNVSHQVISHRPAYRGSLSFRLHGFWSESSGEVCMVGRGFSYTRHGKHFNPEAMLKLSNLRNSSSVTTLATGTLESLSSASHDLTNFEPISILIFPRMHYEYTLVSKEFGNEFPGGNDIVKGLPISSLQRNGFCFVVSRAVNEFNLRYSNECSSAKTCNPFGAAVVGYLPRIVYLNGIECSEEEKRMRVLVAFPNSSYAGINPSFDPNTAFVGEGFWDDKMNQLCIVACRFLNFSESLVSAQVGDCTTRLRLSFPAVWSIRETNDIVGQIWSRKTVNDSGYFNSILFHSSENHMVAVPGLKYEYTEILKARNLCGPRQNPEKNMGERYPNEYSSDMQFDIRVIRYKGNISWGYATPLTVGDRFYQRSMYPVALSSSPKNSTAPANSPINVSYKIGIRLSPGVTLGGKVLQSDIISTSSERVEITAEGIYDAETGQLCMVGCRNIVSEDQSLISSESMDCEIVLNFQFPPLKSKKKGGYVKGSIRSTRLKSDPLYFALLDVSSASYTAVRAKGSISRMDLEIVLALISNTLACVFVGLQLLHVKQHPHLLPFISLVMLLLLTLGHMIPLVLNFEALFLNNRDHQNLVLGSGGWLEANEVLVRVVTMVAFLLEFRLLQLSWSAKLADGDQKSLWFADNLTIFVSFPLYAAGALIFLLVNWGKRKSDVIFLSSSLTMHPWNSLWEDLKSYAGLVLDGFLLPQILLNTFRNSKQDALSRSFYIGTTFIRLLPHAYDLYRRHSYISLVSYIYASPNADFYSAPWDVIISFVGLQFVALIYLQQRFGGRCIIPRRFRDGGEYEKVAVASESELSQLK</sequence>
<dbReference type="InterPro" id="IPR057425">
    <property type="entry name" value="DUF2921_N"/>
</dbReference>
<evidence type="ECO:0000256" key="8">
    <source>
        <dbReference type="ARBA" id="ARBA00022989"/>
    </source>
</evidence>
<comment type="catalytic activity">
    <reaction evidence="1">
        <text>S-ubiquitinyl-[E2 ubiquitin-conjugating enzyme]-L-cysteine + [acceptor protein]-L-lysine = [E2 ubiquitin-conjugating enzyme]-L-cysteine + N(6)-ubiquitinyl-[acceptor protein]-L-lysine.</text>
        <dbReference type="EC" id="2.3.2.27"/>
    </reaction>
</comment>
<organism evidence="14 15">
    <name type="scientific">Xanthoceras sorbifolium</name>
    <dbReference type="NCBI Taxonomy" id="99658"/>
    <lineage>
        <taxon>Eukaryota</taxon>
        <taxon>Viridiplantae</taxon>
        <taxon>Streptophyta</taxon>
        <taxon>Embryophyta</taxon>
        <taxon>Tracheophyta</taxon>
        <taxon>Spermatophyta</taxon>
        <taxon>Magnoliopsida</taxon>
        <taxon>eudicotyledons</taxon>
        <taxon>Gunneridae</taxon>
        <taxon>Pentapetalae</taxon>
        <taxon>rosids</taxon>
        <taxon>malvids</taxon>
        <taxon>Sapindales</taxon>
        <taxon>Sapindaceae</taxon>
        <taxon>Xanthoceroideae</taxon>
        <taxon>Xanthoceras</taxon>
    </lineage>
</organism>
<dbReference type="InterPro" id="IPR021319">
    <property type="entry name" value="DUF2921"/>
</dbReference>
<feature type="transmembrane region" description="Helical" evidence="10">
    <location>
        <begin position="759"/>
        <end position="778"/>
    </location>
</feature>
<feature type="domain" description="DUF2921" evidence="13">
    <location>
        <begin position="42"/>
        <end position="211"/>
    </location>
</feature>
<evidence type="ECO:0000256" key="7">
    <source>
        <dbReference type="ARBA" id="ARBA00022786"/>
    </source>
</evidence>
<keyword evidence="9 10" id="KW-0472">Membrane</keyword>
<dbReference type="Pfam" id="PF25333">
    <property type="entry name" value="DUF2921_N"/>
    <property type="match status" value="3"/>
</dbReference>
<evidence type="ECO:0000259" key="13">
    <source>
        <dbReference type="Pfam" id="PF25333"/>
    </source>
</evidence>
<evidence type="ECO:0000256" key="10">
    <source>
        <dbReference type="SAM" id="Phobius"/>
    </source>
</evidence>
<keyword evidence="6 10" id="KW-0812">Transmembrane</keyword>
<evidence type="ECO:0000256" key="1">
    <source>
        <dbReference type="ARBA" id="ARBA00000900"/>
    </source>
</evidence>
<keyword evidence="15" id="KW-1185">Reference proteome</keyword>
<keyword evidence="7" id="KW-0833">Ubl conjugation pathway</keyword>
<feature type="domain" description="DUF2921" evidence="13">
    <location>
        <begin position="251"/>
        <end position="405"/>
    </location>
</feature>
<dbReference type="PANTHER" id="PTHR33389">
    <property type="entry name" value="FAMILY PROTEIN, PUTATIVE (DUF2921)-RELATED"/>
    <property type="match status" value="1"/>
</dbReference>